<protein>
    <recommendedName>
        <fullName evidence="4">ATP synthase epsilon chain</fullName>
    </recommendedName>
    <alternativeName>
        <fullName evidence="4">ATP synthase F1 sector epsilon subunit</fullName>
    </alternativeName>
    <alternativeName>
        <fullName evidence="4">F-ATPase epsilon subunit</fullName>
    </alternativeName>
</protein>
<evidence type="ECO:0000313" key="8">
    <source>
        <dbReference type="Proteomes" id="UP000694300"/>
    </source>
</evidence>
<evidence type="ECO:0000256" key="3">
    <source>
        <dbReference type="ARBA" id="ARBA00023310"/>
    </source>
</evidence>
<dbReference type="EMBL" id="JADQDF010000001">
    <property type="protein sequence ID" value="MBW0127619.1"/>
    <property type="molecule type" value="Genomic_DNA"/>
</dbReference>
<comment type="caution">
    <text evidence="7">The sequence shown here is derived from an EMBL/GenBank/DDBJ whole genome shotgun (WGS) entry which is preliminary data.</text>
</comment>
<keyword evidence="3 4" id="KW-0066">ATP synthesis</keyword>
<dbReference type="PANTHER" id="PTHR13822">
    <property type="entry name" value="ATP SYNTHASE DELTA/EPSILON CHAIN"/>
    <property type="match status" value="1"/>
</dbReference>
<dbReference type="CDD" id="cd12152">
    <property type="entry name" value="F1-ATPase_delta"/>
    <property type="match status" value="1"/>
</dbReference>
<keyword evidence="2 4" id="KW-0139">CF(1)</keyword>
<keyword evidence="4 5" id="KW-0406">Ion transport</keyword>
<dbReference type="NCBIfam" id="TIGR01216">
    <property type="entry name" value="ATP_synt_epsi"/>
    <property type="match status" value="1"/>
</dbReference>
<dbReference type="InterPro" id="IPR001469">
    <property type="entry name" value="ATP_synth_F1_dsu/esu"/>
</dbReference>
<dbReference type="NCBIfam" id="NF009977">
    <property type="entry name" value="PRK13442.1"/>
    <property type="match status" value="1"/>
</dbReference>
<organism evidence="7 8">
    <name type="scientific">Pseudonocardia oceani</name>
    <dbReference type="NCBI Taxonomy" id="2792013"/>
    <lineage>
        <taxon>Bacteria</taxon>
        <taxon>Bacillati</taxon>
        <taxon>Actinomycetota</taxon>
        <taxon>Actinomycetes</taxon>
        <taxon>Pseudonocardiales</taxon>
        <taxon>Pseudonocardiaceae</taxon>
        <taxon>Pseudonocardia</taxon>
    </lineage>
</organism>
<comment type="function">
    <text evidence="4">Produces ATP from ADP in the presence of a proton gradient across the membrane.</text>
</comment>
<feature type="domain" description="ATP synthase F1 complex delta/epsilon subunit N-terminal" evidence="6">
    <location>
        <begin position="4"/>
        <end position="84"/>
    </location>
</feature>
<keyword evidence="4" id="KW-1003">Cell membrane</keyword>
<keyword evidence="4" id="KW-0375">Hydrogen ion transport</keyword>
<dbReference type="Proteomes" id="UP000694300">
    <property type="component" value="Unassembled WGS sequence"/>
</dbReference>
<comment type="similarity">
    <text evidence="4 5">Belongs to the ATPase epsilon chain family.</text>
</comment>
<dbReference type="Pfam" id="PF02823">
    <property type="entry name" value="ATP-synt_DE_N"/>
    <property type="match status" value="1"/>
</dbReference>
<keyword evidence="4 5" id="KW-0813">Transport</keyword>
<evidence type="ECO:0000256" key="5">
    <source>
        <dbReference type="RuleBase" id="RU003656"/>
    </source>
</evidence>
<keyword evidence="4" id="KW-0472">Membrane</keyword>
<sequence length="125" mass="12948">MAEMTVDLVAVERKIWSGQATFLKARTTVGEIGVLPGHEATLAQLEDAGVVRVDGTDGTSTTLAVRGGFLHITAENVTVLAEFAELADEIDVAGARAARDKADTSDPQGAADAAWAEARLQAAGE</sequence>
<reference evidence="7 8" key="1">
    <citation type="submission" date="2020-11" db="EMBL/GenBank/DDBJ databases">
        <title>Pseudonocardia abyssalis sp. nov. and Pseudonocardia oceani sp. nov., description and phylogenomic analysis of two novel actinomycetes isolated from the deep Southern Ocean.</title>
        <authorList>
            <person name="Parra J."/>
        </authorList>
    </citation>
    <scope>NUCLEOTIDE SEQUENCE [LARGE SCALE GENOMIC DNA]</scope>
    <source>
        <strain evidence="8">KRD185</strain>
    </source>
</reference>
<keyword evidence="8" id="KW-1185">Reference proteome</keyword>
<evidence type="ECO:0000256" key="4">
    <source>
        <dbReference type="HAMAP-Rule" id="MF_00530"/>
    </source>
</evidence>
<comment type="subunit">
    <text evidence="4 5">F-type ATPases have 2 components, CF(1) - the catalytic core - and CF(0) - the membrane proton channel. CF(1) has five subunits: alpha(3), beta(3), gamma(1), delta(1), epsilon(1). CF(0) has three main subunits: a, b and c.</text>
</comment>
<accession>A0ABS6U6T3</accession>
<dbReference type="InterPro" id="IPR020546">
    <property type="entry name" value="ATP_synth_F1_dsu/esu_N"/>
</dbReference>
<dbReference type="HAMAP" id="MF_00530">
    <property type="entry name" value="ATP_synth_epsil_bac"/>
    <property type="match status" value="1"/>
</dbReference>
<evidence type="ECO:0000256" key="2">
    <source>
        <dbReference type="ARBA" id="ARBA00023196"/>
    </source>
</evidence>
<evidence type="ECO:0000256" key="1">
    <source>
        <dbReference type="ARBA" id="ARBA00004184"/>
    </source>
</evidence>
<evidence type="ECO:0000313" key="7">
    <source>
        <dbReference type="EMBL" id="MBW0127619.1"/>
    </source>
</evidence>
<dbReference type="PANTHER" id="PTHR13822:SF10">
    <property type="entry name" value="ATP SYNTHASE EPSILON CHAIN, CHLOROPLASTIC"/>
    <property type="match status" value="1"/>
</dbReference>
<dbReference type="RefSeq" id="WP_218589777.1">
    <property type="nucleotide sequence ID" value="NZ_JADQDE010000002.1"/>
</dbReference>
<evidence type="ECO:0000259" key="6">
    <source>
        <dbReference type="Pfam" id="PF02823"/>
    </source>
</evidence>
<gene>
    <name evidence="4" type="primary">atpC</name>
    <name evidence="7" type="ORF">I4I82_07970</name>
</gene>
<proteinExistence type="inferred from homology"/>
<name>A0ABS6U6T3_9PSEU</name>
<comment type="subcellular location">
    <subcellularLocation>
        <location evidence="4">Cell membrane</location>
        <topology evidence="4">Peripheral membrane protein</topology>
    </subcellularLocation>
    <subcellularLocation>
        <location evidence="1">Endomembrane system</location>
        <topology evidence="1">Peripheral membrane protein</topology>
    </subcellularLocation>
</comment>